<dbReference type="EMBL" id="UYYG01000012">
    <property type="protein sequence ID" value="VDN51039.1"/>
    <property type="molecule type" value="Genomic_DNA"/>
</dbReference>
<gene>
    <name evidence="8" type="ORF">DME_LOCUS1012</name>
</gene>
<evidence type="ECO:0000313" key="10">
    <source>
        <dbReference type="Proteomes" id="UP000274756"/>
    </source>
</evidence>
<reference evidence="8 10" key="2">
    <citation type="submission" date="2018-11" db="EMBL/GenBank/DDBJ databases">
        <authorList>
            <consortium name="Pathogen Informatics"/>
        </authorList>
    </citation>
    <scope>NUCLEOTIDE SEQUENCE [LARGE SCALE GENOMIC DNA]</scope>
</reference>
<dbReference type="Gene3D" id="3.40.30.10">
    <property type="entry name" value="Glutaredoxin"/>
    <property type="match status" value="1"/>
</dbReference>
<keyword evidence="4" id="KW-0496">Mitochondrion</keyword>
<evidence type="ECO:0000256" key="6">
    <source>
        <dbReference type="ARBA" id="ARBA00035188"/>
    </source>
</evidence>
<evidence type="ECO:0000256" key="5">
    <source>
        <dbReference type="ARBA" id="ARBA00023274"/>
    </source>
</evidence>
<dbReference type="GO" id="GO:0032543">
    <property type="term" value="P:mitochondrial translation"/>
    <property type="evidence" value="ECO:0007669"/>
    <property type="project" value="InterPro"/>
</dbReference>
<evidence type="ECO:0000313" key="9">
    <source>
        <dbReference type="Proteomes" id="UP000038040"/>
    </source>
</evidence>
<dbReference type="InterPro" id="IPR039927">
    <property type="entry name" value="Ribosomal_mL43"/>
</dbReference>
<accession>A0A158Q4Z2</accession>
<dbReference type="OrthoDB" id="88at2759"/>
<evidence type="ECO:0000313" key="11">
    <source>
        <dbReference type="WBParaSite" id="DME_0000607301-mRNA-1"/>
    </source>
</evidence>
<dbReference type="SMART" id="SM00916">
    <property type="entry name" value="L51_S25_CI-B8"/>
    <property type="match status" value="1"/>
</dbReference>
<keyword evidence="10" id="KW-1185">Reference proteome</keyword>
<dbReference type="Proteomes" id="UP000038040">
    <property type="component" value="Unplaced"/>
</dbReference>
<protein>
    <recommendedName>
        <fullName evidence="6">Large ribosomal subunit protein mL43</fullName>
    </recommendedName>
</protein>
<name>A0A158Q4Z2_DRAME</name>
<dbReference type="SUPFAM" id="SSF52833">
    <property type="entry name" value="Thioredoxin-like"/>
    <property type="match status" value="1"/>
</dbReference>
<sequence length="194" mass="22113">MPVRPRVDRLRTIYRAARGLNFGWKMSDFPSTPMYNGVCSFIPQLHRVTLRFCRQSESSTGMRNFIRNQLSQFANENPSTVVYVQPVRNTTPTLRGEYGNGRMVHIHAKGFSEDIVAKHMNLLRTRCGSPVLEMESCQTAVKDSIQGIWNPLLNIDTEQNITNLPNEKFSKYRSYEMTATEYVANLPTESGDAS</sequence>
<evidence type="ECO:0000256" key="1">
    <source>
        <dbReference type="ARBA" id="ARBA00004173"/>
    </source>
</evidence>
<dbReference type="GO" id="GO:0003735">
    <property type="term" value="F:structural constituent of ribosome"/>
    <property type="evidence" value="ECO:0007669"/>
    <property type="project" value="InterPro"/>
</dbReference>
<dbReference type="InterPro" id="IPR036249">
    <property type="entry name" value="Thioredoxin-like_sf"/>
</dbReference>
<feature type="domain" description="Ribosomal protein/NADH dehydrogenase" evidence="7">
    <location>
        <begin position="54"/>
        <end position="127"/>
    </location>
</feature>
<comment type="similarity">
    <text evidence="2">Belongs to the mitochondrion-specific ribosomal protein mL43 family.</text>
</comment>
<dbReference type="InterPro" id="IPR007741">
    <property type="entry name" value="Ribosomal_mL43/mS25/NADH_DH"/>
</dbReference>
<keyword evidence="5" id="KW-0687">Ribonucleoprotein</keyword>
<dbReference type="AlphaFoldDB" id="A0A158Q4Z2"/>
<evidence type="ECO:0000256" key="2">
    <source>
        <dbReference type="ARBA" id="ARBA00006073"/>
    </source>
</evidence>
<evidence type="ECO:0000256" key="3">
    <source>
        <dbReference type="ARBA" id="ARBA00022980"/>
    </source>
</evidence>
<dbReference type="Pfam" id="PF05047">
    <property type="entry name" value="L51_S25_CI-B8"/>
    <property type="match status" value="1"/>
</dbReference>
<proteinExistence type="inferred from homology"/>
<dbReference type="PANTHER" id="PTHR21396">
    <property type="entry name" value="39S RIBOSOMAL PROTEIN L43"/>
    <property type="match status" value="1"/>
</dbReference>
<dbReference type="Proteomes" id="UP000274756">
    <property type="component" value="Unassembled WGS sequence"/>
</dbReference>
<dbReference type="GO" id="GO:0005762">
    <property type="term" value="C:mitochondrial large ribosomal subunit"/>
    <property type="evidence" value="ECO:0007669"/>
    <property type="project" value="TreeGrafter"/>
</dbReference>
<evidence type="ECO:0000259" key="7">
    <source>
        <dbReference type="SMART" id="SM00916"/>
    </source>
</evidence>
<comment type="subcellular location">
    <subcellularLocation>
        <location evidence="1">Mitochondrion</location>
    </subcellularLocation>
</comment>
<evidence type="ECO:0000313" key="8">
    <source>
        <dbReference type="EMBL" id="VDN51039.1"/>
    </source>
</evidence>
<dbReference type="PANTHER" id="PTHR21396:SF2">
    <property type="entry name" value="LARGE RIBOSOMAL SUBUNIT PROTEIN ML43"/>
    <property type="match status" value="1"/>
</dbReference>
<keyword evidence="3" id="KW-0689">Ribosomal protein</keyword>
<reference evidence="11" key="1">
    <citation type="submission" date="2016-04" db="UniProtKB">
        <authorList>
            <consortium name="WormBaseParasite"/>
        </authorList>
    </citation>
    <scope>IDENTIFICATION</scope>
</reference>
<organism evidence="9 11">
    <name type="scientific">Dracunculus medinensis</name>
    <name type="common">Guinea worm</name>
    <dbReference type="NCBI Taxonomy" id="318479"/>
    <lineage>
        <taxon>Eukaryota</taxon>
        <taxon>Metazoa</taxon>
        <taxon>Ecdysozoa</taxon>
        <taxon>Nematoda</taxon>
        <taxon>Chromadorea</taxon>
        <taxon>Rhabditida</taxon>
        <taxon>Spirurina</taxon>
        <taxon>Dracunculoidea</taxon>
        <taxon>Dracunculidae</taxon>
        <taxon>Dracunculus</taxon>
    </lineage>
</organism>
<evidence type="ECO:0000256" key="4">
    <source>
        <dbReference type="ARBA" id="ARBA00023128"/>
    </source>
</evidence>
<dbReference type="WBParaSite" id="DME_0000607301-mRNA-1">
    <property type="protein sequence ID" value="DME_0000607301-mRNA-1"/>
    <property type="gene ID" value="DME_0000607301"/>
</dbReference>
<dbReference type="STRING" id="318479.A0A158Q4Z2"/>